<gene>
    <name evidence="2" type="ORF">O987_27310</name>
</gene>
<evidence type="ECO:0000313" key="2">
    <source>
        <dbReference type="EMBL" id="AIJ49513.1"/>
    </source>
</evidence>
<dbReference type="Proteomes" id="UP000028782">
    <property type="component" value="Chromosome"/>
</dbReference>
<dbReference type="EMBL" id="CP006704">
    <property type="protein sequence ID" value="AIJ49513.1"/>
    <property type="molecule type" value="Genomic_DNA"/>
</dbReference>
<feature type="region of interest" description="Disordered" evidence="1">
    <location>
        <begin position="34"/>
        <end position="56"/>
    </location>
</feature>
<sequence length="72" mass="7813">MVLSFENCLESWFGFIARSAACHPYRVKLARPDLRDTEEGPGPAAPPHTEGVIPLGGAVQREGAKRLRGLVI</sequence>
<reference evidence="2 3" key="1">
    <citation type="journal article" date="2014" name="Genome Announc.">
        <title>Complete Genome Sequence of Polychlorinated Biphenyl Degrader Comamonas testosteroni TK102 (NBRC 109938).</title>
        <authorList>
            <person name="Fukuda K."/>
            <person name="Hosoyama A."/>
            <person name="Tsuchikane K."/>
            <person name="Ohji S."/>
            <person name="Yamazoe A."/>
            <person name="Fujita N."/>
            <person name="Shintani M."/>
            <person name="Kimbara K."/>
        </authorList>
    </citation>
    <scope>NUCLEOTIDE SEQUENCE [LARGE SCALE GENOMIC DNA]</scope>
    <source>
        <strain evidence="2">TK102</strain>
    </source>
</reference>
<name>A0A076PUW8_COMTE</name>
<dbReference type="KEGG" id="ctes:O987_27310"/>
<evidence type="ECO:0000256" key="1">
    <source>
        <dbReference type="SAM" id="MobiDB-lite"/>
    </source>
</evidence>
<dbReference type="HOGENOM" id="CLU_2715453_0_0_4"/>
<organism evidence="2 3">
    <name type="scientific">Comamonas testosteroni TK102</name>
    <dbReference type="NCBI Taxonomy" id="1392005"/>
    <lineage>
        <taxon>Bacteria</taxon>
        <taxon>Pseudomonadati</taxon>
        <taxon>Pseudomonadota</taxon>
        <taxon>Betaproteobacteria</taxon>
        <taxon>Burkholderiales</taxon>
        <taxon>Comamonadaceae</taxon>
        <taxon>Comamonas</taxon>
    </lineage>
</organism>
<evidence type="ECO:0000313" key="3">
    <source>
        <dbReference type="Proteomes" id="UP000028782"/>
    </source>
</evidence>
<proteinExistence type="predicted"/>
<dbReference type="AlphaFoldDB" id="A0A076PUW8"/>
<protein>
    <submittedName>
        <fullName evidence="2">Uncharacterized protein</fullName>
    </submittedName>
</protein>
<accession>A0A076PUW8</accession>